<keyword evidence="3 5" id="KW-0808">Transferase</keyword>
<evidence type="ECO:0000259" key="4">
    <source>
        <dbReference type="Pfam" id="PF13579"/>
    </source>
</evidence>
<evidence type="ECO:0000313" key="5">
    <source>
        <dbReference type="EMBL" id="TWP34884.1"/>
    </source>
</evidence>
<reference evidence="5 6" key="2">
    <citation type="submission" date="2019-08" db="EMBL/GenBank/DDBJ databases">
        <title>Jejuicoccus antrihumi gen. nov., sp. nov., a new member of the family Dermacoccaceae isolated from a cave.</title>
        <authorList>
            <person name="Schumann P."/>
            <person name="Kim I.S."/>
        </authorList>
    </citation>
    <scope>NUCLEOTIDE SEQUENCE [LARGE SCALE GENOMIC DNA]</scope>
    <source>
        <strain evidence="5 6">C5-26</strain>
    </source>
</reference>
<evidence type="ECO:0000256" key="1">
    <source>
        <dbReference type="ARBA" id="ARBA00021292"/>
    </source>
</evidence>
<dbReference type="InterPro" id="IPR028098">
    <property type="entry name" value="Glyco_trans_4-like_N"/>
</dbReference>
<dbReference type="AlphaFoldDB" id="A0A563DZ02"/>
<proteinExistence type="predicted"/>
<keyword evidence="2" id="KW-0328">Glycosyltransferase</keyword>
<comment type="caution">
    <text evidence="5">The sequence shown here is derived from an EMBL/GenBank/DDBJ whole genome shotgun (WGS) entry which is preliminary data.</text>
</comment>
<gene>
    <name evidence="5" type="ORF">FGL98_16155</name>
</gene>
<dbReference type="OrthoDB" id="3268555at2"/>
<dbReference type="SUPFAM" id="SSF53756">
    <property type="entry name" value="UDP-Glycosyltransferase/glycogen phosphorylase"/>
    <property type="match status" value="1"/>
</dbReference>
<dbReference type="RefSeq" id="WP_146318316.1">
    <property type="nucleotide sequence ID" value="NZ_VCQV01000024.1"/>
</dbReference>
<protein>
    <recommendedName>
        <fullName evidence="1">D-inositol 3-phosphate glycosyltransferase</fullName>
    </recommendedName>
</protein>
<name>A0A563DZ02_9MICO</name>
<reference evidence="5 6" key="1">
    <citation type="submission" date="2019-05" db="EMBL/GenBank/DDBJ databases">
        <authorList>
            <person name="Lee S.D."/>
        </authorList>
    </citation>
    <scope>NUCLEOTIDE SEQUENCE [LARGE SCALE GENOMIC DNA]</scope>
    <source>
        <strain evidence="5 6">C5-26</strain>
    </source>
</reference>
<dbReference type="PANTHER" id="PTHR45947:SF3">
    <property type="entry name" value="SULFOQUINOVOSYL TRANSFERASE SQD2"/>
    <property type="match status" value="1"/>
</dbReference>
<dbReference type="Gene3D" id="3.40.50.2000">
    <property type="entry name" value="Glycogen Phosphorylase B"/>
    <property type="match status" value="2"/>
</dbReference>
<dbReference type="GO" id="GO:0016757">
    <property type="term" value="F:glycosyltransferase activity"/>
    <property type="evidence" value="ECO:0007669"/>
    <property type="project" value="UniProtKB-KW"/>
</dbReference>
<evidence type="ECO:0000256" key="2">
    <source>
        <dbReference type="ARBA" id="ARBA00022676"/>
    </source>
</evidence>
<dbReference type="Proteomes" id="UP000320244">
    <property type="component" value="Unassembled WGS sequence"/>
</dbReference>
<dbReference type="Pfam" id="PF13692">
    <property type="entry name" value="Glyco_trans_1_4"/>
    <property type="match status" value="1"/>
</dbReference>
<dbReference type="EMBL" id="VCQV01000024">
    <property type="protein sequence ID" value="TWP34884.1"/>
    <property type="molecule type" value="Genomic_DNA"/>
</dbReference>
<dbReference type="Pfam" id="PF13579">
    <property type="entry name" value="Glyco_trans_4_4"/>
    <property type="match status" value="1"/>
</dbReference>
<dbReference type="InterPro" id="IPR050194">
    <property type="entry name" value="Glycosyltransferase_grp1"/>
</dbReference>
<organism evidence="5 6">
    <name type="scientific">Leekyejoonella antrihumi</name>
    <dbReference type="NCBI Taxonomy" id="1660198"/>
    <lineage>
        <taxon>Bacteria</taxon>
        <taxon>Bacillati</taxon>
        <taxon>Actinomycetota</taxon>
        <taxon>Actinomycetes</taxon>
        <taxon>Micrococcales</taxon>
        <taxon>Dermacoccaceae</taxon>
        <taxon>Leekyejoonella</taxon>
    </lineage>
</organism>
<sequence length="370" mass="38807">MNSTPESLPPQRVLLVVGMVAGGAGRHVRSLAEGLTKRGHRVTLACPKQVAERYQLADTGADIVRAEIAERPHPATDARTMRTLRSQAADADIVHAHGLRAGAMAALASRRTPVIVTLHNASPESGAARVVFHALEKVIASRAALVLGVSADVVARMRSLGADRAELAVVAAPDLSHPERSKDEVRADLGSPAVMAFAVGRLAPQKRMDLVVEAAAALHMELPDLQWFIAGDGPLQSDLERQIARTGAPVTLLGHRPDVPDLLGATDIAVSSAVWEGQPVWLQEALVCGAPVVATEVGGTAAILDDSGILVPFGDGAALQAAVRAVATDPAYAHDLHERALARAKVLPTERDAIDHAEDAYRCVIAPVMA</sequence>
<evidence type="ECO:0000256" key="3">
    <source>
        <dbReference type="ARBA" id="ARBA00022679"/>
    </source>
</evidence>
<dbReference type="CDD" id="cd03801">
    <property type="entry name" value="GT4_PimA-like"/>
    <property type="match status" value="1"/>
</dbReference>
<evidence type="ECO:0000313" key="6">
    <source>
        <dbReference type="Proteomes" id="UP000320244"/>
    </source>
</evidence>
<accession>A0A563DZ02</accession>
<feature type="domain" description="Glycosyltransferase subfamily 4-like N-terminal" evidence="4">
    <location>
        <begin position="22"/>
        <end position="171"/>
    </location>
</feature>
<dbReference type="GO" id="GO:1901137">
    <property type="term" value="P:carbohydrate derivative biosynthetic process"/>
    <property type="evidence" value="ECO:0007669"/>
    <property type="project" value="UniProtKB-ARBA"/>
</dbReference>
<dbReference type="PANTHER" id="PTHR45947">
    <property type="entry name" value="SULFOQUINOVOSYL TRANSFERASE SQD2"/>
    <property type="match status" value="1"/>
</dbReference>
<keyword evidence="6" id="KW-1185">Reference proteome</keyword>